<organism evidence="1 2">
    <name type="scientific">Musa troglodytarum</name>
    <name type="common">fe'i banana</name>
    <dbReference type="NCBI Taxonomy" id="320322"/>
    <lineage>
        <taxon>Eukaryota</taxon>
        <taxon>Viridiplantae</taxon>
        <taxon>Streptophyta</taxon>
        <taxon>Embryophyta</taxon>
        <taxon>Tracheophyta</taxon>
        <taxon>Spermatophyta</taxon>
        <taxon>Magnoliopsida</taxon>
        <taxon>Liliopsida</taxon>
        <taxon>Zingiberales</taxon>
        <taxon>Musaceae</taxon>
        <taxon>Musa</taxon>
    </lineage>
</organism>
<evidence type="ECO:0000313" key="2">
    <source>
        <dbReference type="Proteomes" id="UP001055439"/>
    </source>
</evidence>
<dbReference type="AlphaFoldDB" id="A0A9E7GBH8"/>
<name>A0A9E7GBH8_9LILI</name>
<reference evidence="1" key="1">
    <citation type="submission" date="2022-05" db="EMBL/GenBank/DDBJ databases">
        <title>The Musa troglodytarum L. genome provides insights into the mechanism of non-climacteric behaviour and enrichment of carotenoids.</title>
        <authorList>
            <person name="Wang J."/>
        </authorList>
    </citation>
    <scope>NUCLEOTIDE SEQUENCE</scope>
    <source>
        <tissue evidence="1">Leaf</tissue>
    </source>
</reference>
<dbReference type="EMBL" id="CP097508">
    <property type="protein sequence ID" value="URE08268.1"/>
    <property type="molecule type" value="Genomic_DNA"/>
</dbReference>
<accession>A0A9E7GBH8</accession>
<dbReference type="Proteomes" id="UP001055439">
    <property type="component" value="Chromosome 6"/>
</dbReference>
<proteinExistence type="predicted"/>
<sequence length="132" mass="14965">MAHSRIVAEVSPPPPIGQAEASRCFQRLLLDSRRIDCTRLSTSSSRIKRKDWTRLALNSCRMLIFRSSLQRDPYEAKPMPVSPYVKDWRVKFVGREAKLMSWVFMISAAASGTSPSFRSMTGPNFLDKAAKQ</sequence>
<evidence type="ECO:0000313" key="1">
    <source>
        <dbReference type="EMBL" id="URE08268.1"/>
    </source>
</evidence>
<keyword evidence="2" id="KW-1185">Reference proteome</keyword>
<protein>
    <submittedName>
        <fullName evidence="1">Uncharacterized protein</fullName>
    </submittedName>
</protein>
<gene>
    <name evidence="1" type="ORF">MUK42_21981</name>
</gene>